<dbReference type="InterPro" id="IPR024047">
    <property type="entry name" value="MM3350-like_sf"/>
</dbReference>
<gene>
    <name evidence="1" type="ORF">CJ203_04315</name>
</gene>
<evidence type="ECO:0000313" key="1">
    <source>
        <dbReference type="EMBL" id="PMC64878.1"/>
    </source>
</evidence>
<protein>
    <submittedName>
        <fullName evidence="1">Uncharacterized protein</fullName>
    </submittedName>
</protein>
<dbReference type="AlphaFoldDB" id="A0A2N6T6C1"/>
<dbReference type="Proteomes" id="UP000235836">
    <property type="component" value="Unassembled WGS sequence"/>
</dbReference>
<dbReference type="EMBL" id="PNHG01000004">
    <property type="protein sequence ID" value="PMC64878.1"/>
    <property type="molecule type" value="Genomic_DNA"/>
</dbReference>
<keyword evidence="2" id="KW-1185">Reference proteome</keyword>
<dbReference type="SUPFAM" id="SSF159941">
    <property type="entry name" value="MM3350-like"/>
    <property type="match status" value="1"/>
</dbReference>
<reference evidence="1 2" key="1">
    <citation type="submission" date="2017-09" db="EMBL/GenBank/DDBJ databases">
        <title>Bacterial strain isolated from the female urinary microbiota.</title>
        <authorList>
            <person name="Thomas-White K."/>
            <person name="Kumar N."/>
            <person name="Forster S."/>
            <person name="Putonti C."/>
            <person name="Lawley T."/>
            <person name="Wolfe A.J."/>
        </authorList>
    </citation>
    <scope>NUCLEOTIDE SEQUENCE [LARGE SCALE GENOMIC DNA]</scope>
    <source>
        <strain evidence="1 2">UMB0792</strain>
    </source>
</reference>
<sequence>MPSTLHRLHRHHQVAPVVDIDAARVCLRGDQAIRARTVLVRCATQRTDEEIIRYLGVDADSSLEELQRALGISFAVPGHTSAPARFTREEDDSGRLDLGATVGDYLAELGDALYFHWGLWRFSLLLSDVFPRDAGAAHLLCVAGDGDFGGQPFDIAAINEQLQDLTGHE</sequence>
<evidence type="ECO:0000313" key="2">
    <source>
        <dbReference type="Proteomes" id="UP000235836"/>
    </source>
</evidence>
<dbReference type="RefSeq" id="WP_102723684.1">
    <property type="nucleotide sequence ID" value="NZ_PNHG01000004.1"/>
</dbReference>
<organism evidence="1 2">
    <name type="scientific">Corynebacterium tuscaniense</name>
    <dbReference type="NCBI Taxonomy" id="302449"/>
    <lineage>
        <taxon>Bacteria</taxon>
        <taxon>Bacillati</taxon>
        <taxon>Actinomycetota</taxon>
        <taxon>Actinomycetes</taxon>
        <taxon>Mycobacteriales</taxon>
        <taxon>Corynebacteriaceae</taxon>
        <taxon>Corynebacterium</taxon>
    </lineage>
</organism>
<comment type="caution">
    <text evidence="1">The sequence shown here is derived from an EMBL/GenBank/DDBJ whole genome shotgun (WGS) entry which is preliminary data.</text>
</comment>
<proteinExistence type="predicted"/>
<name>A0A2N6T6C1_9CORY</name>
<accession>A0A2N6T6C1</accession>